<dbReference type="Proteomes" id="UP000050956">
    <property type="component" value="Unassembled WGS sequence"/>
</dbReference>
<sequence>MRSLFVVIDHPPVGGFAYIVQTDVEISVEHFFAESAIETFDEGVLIGFAWLDVLQRYPIGLEPAGEYFPKKFMPVVRQYNLRHAMCTL</sequence>
<proteinExistence type="predicted"/>
<gene>
    <name evidence="1" type="ORF">ABB30_04025</name>
</gene>
<dbReference type="AlphaFoldDB" id="A0A0R0D897"/>
<evidence type="ECO:0000313" key="1">
    <source>
        <dbReference type="EMBL" id="KRG78479.1"/>
    </source>
</evidence>
<organism evidence="1 2">
    <name type="scientific">Stenotrophomonas ginsengisoli</name>
    <dbReference type="NCBI Taxonomy" id="336566"/>
    <lineage>
        <taxon>Bacteria</taxon>
        <taxon>Pseudomonadati</taxon>
        <taxon>Pseudomonadota</taxon>
        <taxon>Gammaproteobacteria</taxon>
        <taxon>Lysobacterales</taxon>
        <taxon>Lysobacteraceae</taxon>
        <taxon>Stenotrophomonas</taxon>
    </lineage>
</organism>
<keyword evidence="2" id="KW-1185">Reference proteome</keyword>
<dbReference type="EMBL" id="LDJM01000010">
    <property type="protein sequence ID" value="KRG78479.1"/>
    <property type="molecule type" value="Genomic_DNA"/>
</dbReference>
<reference evidence="1 2" key="1">
    <citation type="submission" date="2015-05" db="EMBL/GenBank/DDBJ databases">
        <title>Genome sequencing and analysis of members of genus Stenotrophomonas.</title>
        <authorList>
            <person name="Patil P.P."/>
            <person name="Midha S."/>
            <person name="Patil P.B."/>
        </authorList>
    </citation>
    <scope>NUCLEOTIDE SEQUENCE [LARGE SCALE GENOMIC DNA]</scope>
    <source>
        <strain evidence="1 2">DSM 24757</strain>
    </source>
</reference>
<protein>
    <submittedName>
        <fullName evidence="1">Uncharacterized protein</fullName>
    </submittedName>
</protein>
<accession>A0A0R0D897</accession>
<evidence type="ECO:0000313" key="2">
    <source>
        <dbReference type="Proteomes" id="UP000050956"/>
    </source>
</evidence>
<comment type="caution">
    <text evidence="1">The sequence shown here is derived from an EMBL/GenBank/DDBJ whole genome shotgun (WGS) entry which is preliminary data.</text>
</comment>
<name>A0A0R0D897_9GAMM</name>